<feature type="compositionally biased region" description="Low complexity" evidence="1">
    <location>
        <begin position="37"/>
        <end position="51"/>
    </location>
</feature>
<feature type="compositionally biased region" description="Basic and acidic residues" evidence="1">
    <location>
        <begin position="58"/>
        <end position="69"/>
    </location>
</feature>
<sequence length="147" mass="16630">MAKPKEKNVKAQMQEYLSVQDKAEKMAKDLEGKLQNSDLTTLLTTTPTTSDTNKKRRHEDDNYSTDDRNNKRKSTKNRTNTNSSKLASNDSATTSSSSRSPAPNTSTTITARRTPNVSLEESFEDDQALRNIFRNQDHQMDVTDQDQ</sequence>
<dbReference type="EMBL" id="JAAAIM010002228">
    <property type="protein sequence ID" value="KAG0273525.1"/>
    <property type="molecule type" value="Genomic_DNA"/>
</dbReference>
<name>A0ABQ7JHS8_9FUNG</name>
<gene>
    <name evidence="2" type="ORF">BGZ96_004804</name>
</gene>
<protein>
    <submittedName>
        <fullName evidence="2">Uncharacterized protein</fullName>
    </submittedName>
</protein>
<feature type="compositionally biased region" description="Polar residues" evidence="1">
    <location>
        <begin position="109"/>
        <end position="119"/>
    </location>
</feature>
<evidence type="ECO:0000313" key="3">
    <source>
        <dbReference type="Proteomes" id="UP001194696"/>
    </source>
</evidence>
<comment type="caution">
    <text evidence="2">The sequence shown here is derived from an EMBL/GenBank/DDBJ whole genome shotgun (WGS) entry which is preliminary data.</text>
</comment>
<reference evidence="2 3" key="1">
    <citation type="journal article" date="2020" name="Fungal Divers.">
        <title>Resolving the Mortierellaceae phylogeny through synthesis of multi-gene phylogenetics and phylogenomics.</title>
        <authorList>
            <person name="Vandepol N."/>
            <person name="Liber J."/>
            <person name="Desiro A."/>
            <person name="Na H."/>
            <person name="Kennedy M."/>
            <person name="Barry K."/>
            <person name="Grigoriev I.V."/>
            <person name="Miller A.N."/>
            <person name="O'Donnell K."/>
            <person name="Stajich J.E."/>
            <person name="Bonito G."/>
        </authorList>
    </citation>
    <scope>NUCLEOTIDE SEQUENCE [LARGE SCALE GENOMIC DNA]</scope>
    <source>
        <strain evidence="2 3">AD045</strain>
    </source>
</reference>
<feature type="region of interest" description="Disordered" evidence="1">
    <location>
        <begin position="28"/>
        <end position="125"/>
    </location>
</feature>
<keyword evidence="3" id="KW-1185">Reference proteome</keyword>
<evidence type="ECO:0000256" key="1">
    <source>
        <dbReference type="SAM" id="MobiDB-lite"/>
    </source>
</evidence>
<dbReference type="Proteomes" id="UP001194696">
    <property type="component" value="Unassembled WGS sequence"/>
</dbReference>
<proteinExistence type="predicted"/>
<accession>A0ABQ7JHS8</accession>
<organism evidence="2 3">
    <name type="scientific">Linnemannia gamsii</name>
    <dbReference type="NCBI Taxonomy" id="64522"/>
    <lineage>
        <taxon>Eukaryota</taxon>
        <taxon>Fungi</taxon>
        <taxon>Fungi incertae sedis</taxon>
        <taxon>Mucoromycota</taxon>
        <taxon>Mortierellomycotina</taxon>
        <taxon>Mortierellomycetes</taxon>
        <taxon>Mortierellales</taxon>
        <taxon>Mortierellaceae</taxon>
        <taxon>Linnemannia</taxon>
    </lineage>
</organism>
<evidence type="ECO:0000313" key="2">
    <source>
        <dbReference type="EMBL" id="KAG0273525.1"/>
    </source>
</evidence>
<feature type="compositionally biased region" description="Low complexity" evidence="1">
    <location>
        <begin position="77"/>
        <end position="108"/>
    </location>
</feature>